<dbReference type="PANTHER" id="PTHR40084:SF1">
    <property type="entry name" value="PHOSPHOTRANSFERASE"/>
    <property type="match status" value="1"/>
</dbReference>
<dbReference type="PANTHER" id="PTHR40084">
    <property type="entry name" value="PHOSPHOHYDROLASE, PHP FAMILY"/>
    <property type="match status" value="1"/>
</dbReference>
<protein>
    <submittedName>
        <fullName evidence="1">DNA helicase UvrD</fullName>
    </submittedName>
</protein>
<evidence type="ECO:0000313" key="2">
    <source>
        <dbReference type="Proteomes" id="UP000269499"/>
    </source>
</evidence>
<comment type="caution">
    <text evidence="1">The sequence shown here is derived from an EMBL/GenBank/DDBJ whole genome shotgun (WGS) entry which is preliminary data.</text>
</comment>
<dbReference type="AlphaFoldDB" id="A0A497F0W8"/>
<keyword evidence="1" id="KW-0378">Hydrolase</keyword>
<dbReference type="GO" id="GO:0004386">
    <property type="term" value="F:helicase activity"/>
    <property type="evidence" value="ECO:0007669"/>
    <property type="project" value="UniProtKB-KW"/>
</dbReference>
<dbReference type="CDD" id="cd19067">
    <property type="entry name" value="PfuEndoQ-like"/>
    <property type="match status" value="1"/>
</dbReference>
<sequence>FNMRPAELVDLVLGIDDDNFIFPAHAWTPWWSIFGAVSGDDRVEDCYEDQTRNIYAIETGLSSDPAMNWRVSSLDKYALVSSSDAHSPWPFRLGREACVFELKKLSYLDIISAIKSKDPERFIMTIEVEPSYGKYHYTGHRKCGVGPLSPEEAAKLNYRCPVCGKKLTKGVEDRVEELADRPVGYKPPGAIPFIKLLPLQELIASILGVNPRNVKRLYSGSVWEEYLKLIKRFGSEYRVLIEAPLEEIAEASSKRLAEAICKLRKGDLRVIPGYDGVYGKIILFEEDESQRSLGDFIS</sequence>
<keyword evidence="1" id="KW-0347">Helicase</keyword>
<gene>
    <name evidence="1" type="ORF">DRJ26_04010</name>
</gene>
<proteinExistence type="predicted"/>
<dbReference type="Proteomes" id="UP000269499">
    <property type="component" value="Unassembled WGS sequence"/>
</dbReference>
<evidence type="ECO:0000313" key="1">
    <source>
        <dbReference type="EMBL" id="RLE52952.1"/>
    </source>
</evidence>
<keyword evidence="1" id="KW-0067">ATP-binding</keyword>
<reference evidence="1 2" key="1">
    <citation type="submission" date="2018-06" db="EMBL/GenBank/DDBJ databases">
        <title>Extensive metabolic versatility and redundancy in microbially diverse, dynamic hydrothermal sediments.</title>
        <authorList>
            <person name="Dombrowski N."/>
            <person name="Teske A."/>
            <person name="Baker B.J."/>
        </authorList>
    </citation>
    <scope>NUCLEOTIDE SEQUENCE [LARGE SCALE GENOMIC DNA]</scope>
    <source>
        <strain evidence="1">B20_G2</strain>
    </source>
</reference>
<name>A0A497F0W8_9CREN</name>
<accession>A0A497F0W8</accession>
<organism evidence="1 2">
    <name type="scientific">Thermoproteota archaeon</name>
    <dbReference type="NCBI Taxonomy" id="2056631"/>
    <lineage>
        <taxon>Archaea</taxon>
        <taxon>Thermoproteota</taxon>
    </lineage>
</organism>
<feature type="non-terminal residue" evidence="1">
    <location>
        <position position="1"/>
    </location>
</feature>
<keyword evidence="1" id="KW-0547">Nucleotide-binding</keyword>
<dbReference type="EMBL" id="QMRA01000089">
    <property type="protein sequence ID" value="RLE52952.1"/>
    <property type="molecule type" value="Genomic_DNA"/>
</dbReference>